<gene>
    <name evidence="2" type="ORF">EV386_0995</name>
</gene>
<dbReference type="InterPro" id="IPR027785">
    <property type="entry name" value="UvrD-like_helicase_C"/>
</dbReference>
<dbReference type="PANTHER" id="PTHR11070:SF2">
    <property type="entry name" value="ATP-DEPENDENT DNA HELICASE SRS2"/>
    <property type="match status" value="1"/>
</dbReference>
<keyword evidence="3" id="KW-1185">Reference proteome</keyword>
<dbReference type="GO" id="GO:0005829">
    <property type="term" value="C:cytosol"/>
    <property type="evidence" value="ECO:0007669"/>
    <property type="project" value="TreeGrafter"/>
</dbReference>
<dbReference type="Gene3D" id="3.40.50.300">
    <property type="entry name" value="P-loop containing nucleotide triphosphate hydrolases"/>
    <property type="match status" value="2"/>
</dbReference>
<dbReference type="GO" id="GO:0000725">
    <property type="term" value="P:recombinational repair"/>
    <property type="evidence" value="ECO:0007669"/>
    <property type="project" value="TreeGrafter"/>
</dbReference>
<organism evidence="2 3">
    <name type="scientific">Xylanimonas ulmi</name>
    <dbReference type="NCBI Taxonomy" id="228973"/>
    <lineage>
        <taxon>Bacteria</taxon>
        <taxon>Bacillati</taxon>
        <taxon>Actinomycetota</taxon>
        <taxon>Actinomycetes</taxon>
        <taxon>Micrococcales</taxon>
        <taxon>Promicromonosporaceae</taxon>
        <taxon>Xylanimonas</taxon>
    </lineage>
</organism>
<evidence type="ECO:0000313" key="2">
    <source>
        <dbReference type="EMBL" id="RZS60720.1"/>
    </source>
</evidence>
<reference evidence="2 3" key="1">
    <citation type="submission" date="2019-02" db="EMBL/GenBank/DDBJ databases">
        <title>Sequencing the genomes of 1000 actinobacteria strains.</title>
        <authorList>
            <person name="Klenk H.-P."/>
        </authorList>
    </citation>
    <scope>NUCLEOTIDE SEQUENCE [LARGE SCALE GENOMIC DNA]</scope>
    <source>
        <strain evidence="2 3">DSM 16932</strain>
    </source>
</reference>
<dbReference type="SUPFAM" id="SSF52540">
    <property type="entry name" value="P-loop containing nucleoside triphosphate hydrolases"/>
    <property type="match status" value="1"/>
</dbReference>
<keyword evidence="2" id="KW-0378">Hydrolase</keyword>
<evidence type="ECO:0000313" key="3">
    <source>
        <dbReference type="Proteomes" id="UP000293852"/>
    </source>
</evidence>
<dbReference type="OrthoDB" id="9787585at2"/>
<dbReference type="GO" id="GO:0005524">
    <property type="term" value="F:ATP binding"/>
    <property type="evidence" value="ECO:0007669"/>
    <property type="project" value="InterPro"/>
</dbReference>
<dbReference type="InterPro" id="IPR027417">
    <property type="entry name" value="P-loop_NTPase"/>
</dbReference>
<accession>A0A4V2EXU6</accession>
<keyword evidence="2" id="KW-0067">ATP-binding</keyword>
<dbReference type="InterPro" id="IPR000212">
    <property type="entry name" value="DNA_helicase_UvrD/REP"/>
</dbReference>
<comment type="caution">
    <text evidence="2">The sequence shown here is derived from an EMBL/GenBank/DDBJ whole genome shotgun (WGS) entry which is preliminary data.</text>
</comment>
<keyword evidence="2" id="KW-0347">Helicase</keyword>
<sequence>MAANNVVRGTNTKPVASDTLARFFESNQAPTGGELFVGYPITTAADGKRPIDAVYVSPQHGVVVFDLVEGTDLGDFVDRQDDDVNRLDVKLRAHRDLVRRRELLVQLSTVTFAPALSHPHGEPDFPVANEATLAQVLADFELDEPNPELFLRTVSALQSMSRIRRTSTARVVVDENSRGARLKALEGSIATLDAQQSRAVIETASDVQRIRGLAGSGKTVVLALKAAYLHAQHPELRIAVTFMTRSLREQFRSLITMFSIEQAGEEPDWTKVQILPAWGARGGGDRDGIYYRFCVENDVAYYDFASAKAQFGGIDPLSGACSAALDAASEPVQSFDVVLVDEAQDLPPSFLRMCYQMLGPVKRLVYAYDELQNLNASGLPPAEEIFGTDRDGRPLVTFDRDDPTGARRDIILYKCYRNSRPVLSTAHALGFGIFRTPPPAQSTGLVQIFEQKDLWGDIGYRVTDGSLADGARVRLARTRDSSPLFLENHSPIDDLIEFRRFETAAEQARWVAAQIKQNLEVDEMVANDIIVINPDPFTTRNNVGILRKQLVELDIDSHLAGVDTRADVFFSPESSSVTVTGVYRAKGNEAGMVYVVNAQEKFTSGANLAQVRNRLFTAVTRSKAWVRVTGVGPEMDALIEEFNRIKASDFALDFVYPNEEVRAKLRIVHRDKSQVVKKLRHYGQSLGELVSDLERGAVYTEDLDAETVARLRALLSDTDA</sequence>
<dbReference type="GO" id="GO:0033202">
    <property type="term" value="C:DNA helicase complex"/>
    <property type="evidence" value="ECO:0007669"/>
    <property type="project" value="TreeGrafter"/>
</dbReference>
<dbReference type="EMBL" id="SGWX01000001">
    <property type="protein sequence ID" value="RZS60720.1"/>
    <property type="molecule type" value="Genomic_DNA"/>
</dbReference>
<name>A0A4V2EXU6_9MICO</name>
<dbReference type="Pfam" id="PF13538">
    <property type="entry name" value="UvrD_C_2"/>
    <property type="match status" value="1"/>
</dbReference>
<dbReference type="AlphaFoldDB" id="A0A4V2EXU6"/>
<protein>
    <submittedName>
        <fullName evidence="2">Superfamily I DNA and RNA helicase</fullName>
    </submittedName>
</protein>
<keyword evidence="2" id="KW-0547">Nucleotide-binding</keyword>
<dbReference type="Proteomes" id="UP000293852">
    <property type="component" value="Unassembled WGS sequence"/>
</dbReference>
<proteinExistence type="predicted"/>
<dbReference type="GO" id="GO:0043138">
    <property type="term" value="F:3'-5' DNA helicase activity"/>
    <property type="evidence" value="ECO:0007669"/>
    <property type="project" value="TreeGrafter"/>
</dbReference>
<dbReference type="GO" id="GO:0003677">
    <property type="term" value="F:DNA binding"/>
    <property type="evidence" value="ECO:0007669"/>
    <property type="project" value="InterPro"/>
</dbReference>
<feature type="domain" description="UvrD-like helicase C-terminal" evidence="1">
    <location>
        <begin position="577"/>
        <end position="628"/>
    </location>
</feature>
<dbReference type="RefSeq" id="WP_130412855.1">
    <property type="nucleotide sequence ID" value="NZ_SGWX01000001.1"/>
</dbReference>
<dbReference type="PANTHER" id="PTHR11070">
    <property type="entry name" value="UVRD / RECB / PCRA DNA HELICASE FAMILY MEMBER"/>
    <property type="match status" value="1"/>
</dbReference>
<evidence type="ECO:0000259" key="1">
    <source>
        <dbReference type="Pfam" id="PF13538"/>
    </source>
</evidence>